<keyword evidence="2" id="KW-0472">Membrane</keyword>
<dbReference type="RefSeq" id="WP_089532001.1">
    <property type="nucleotide sequence ID" value="NZ_CP022437.1"/>
</dbReference>
<dbReference type="InterPro" id="IPR009988">
    <property type="entry name" value="DUF1510"/>
</dbReference>
<gene>
    <name evidence="4" type="ORF">CFK40_09055</name>
</gene>
<protein>
    <recommendedName>
        <fullName evidence="3">DUF1510 domain-containing protein</fullName>
    </recommendedName>
</protein>
<feature type="compositionally biased region" description="Basic and acidic residues" evidence="1">
    <location>
        <begin position="109"/>
        <end position="120"/>
    </location>
</feature>
<sequence length="241" mass="27072">MKDPNKNSRIDKFDKRRKNTKSISLFLILGGILIIFLLGLFLFGGNEETDSGQPSTESTSEKNAGESNDEATKDETNNDEKTSDENSESTKDDSTNSGDSSDDPNAEDEQSKKNDDTKTEESEDNNELEKETVEVPDEPNVKEAYTANWKPIGTEQEGPHTTQFDTETQDWKEMEKAIRLATGLQEGNMITEMIENGGDQKVIGTVTDQSQENVYQVNLTWVENEGWKPTMVKILKENPYD</sequence>
<keyword evidence="2" id="KW-1133">Transmembrane helix</keyword>
<accession>A0A221MBY5</accession>
<evidence type="ECO:0000259" key="3">
    <source>
        <dbReference type="Pfam" id="PF07423"/>
    </source>
</evidence>
<evidence type="ECO:0000256" key="2">
    <source>
        <dbReference type="SAM" id="Phobius"/>
    </source>
</evidence>
<evidence type="ECO:0000313" key="5">
    <source>
        <dbReference type="Proteomes" id="UP000204391"/>
    </source>
</evidence>
<dbReference type="EMBL" id="CP022437">
    <property type="protein sequence ID" value="ASN05151.1"/>
    <property type="molecule type" value="Genomic_DNA"/>
</dbReference>
<dbReference type="KEGG" id="vne:CFK40_09055"/>
<organism evidence="4 5">
    <name type="scientific">Virgibacillus necropolis</name>
    <dbReference type="NCBI Taxonomy" id="163877"/>
    <lineage>
        <taxon>Bacteria</taxon>
        <taxon>Bacillati</taxon>
        <taxon>Bacillota</taxon>
        <taxon>Bacilli</taxon>
        <taxon>Bacillales</taxon>
        <taxon>Bacillaceae</taxon>
        <taxon>Virgibacillus</taxon>
    </lineage>
</organism>
<feature type="region of interest" description="Disordered" evidence="1">
    <location>
        <begin position="48"/>
        <end position="142"/>
    </location>
</feature>
<dbReference type="AlphaFoldDB" id="A0A221MBY5"/>
<dbReference type="Proteomes" id="UP000204391">
    <property type="component" value="Chromosome"/>
</dbReference>
<feature type="compositionally biased region" description="Basic and acidic residues" evidence="1">
    <location>
        <begin position="59"/>
        <end position="94"/>
    </location>
</feature>
<evidence type="ECO:0000256" key="1">
    <source>
        <dbReference type="SAM" id="MobiDB-lite"/>
    </source>
</evidence>
<dbReference type="OrthoDB" id="2168558at2"/>
<feature type="domain" description="DUF1510" evidence="3">
    <location>
        <begin position="145"/>
        <end position="233"/>
    </location>
</feature>
<dbReference type="Pfam" id="PF07423">
    <property type="entry name" value="DUF1510"/>
    <property type="match status" value="1"/>
</dbReference>
<proteinExistence type="predicted"/>
<reference evidence="4 5" key="1">
    <citation type="journal article" date="2003" name="Int. J. Syst. Evol. Microbiol.">
        <title>Virgibacillus carmonensis sp. nov., Virgibacillus necropolis sp. nov. and Virgibacillus picturae sp. nov., three novel species isolated from deteriorated mural paintings, transfer of the species of the genus salibacillus to Virgibacillus, as Virgibacillus marismortui comb. nov. and Virgibacillus salexigens comb. nov., and emended description of the genus Virgibacillus.</title>
        <authorList>
            <person name="Heyrman J."/>
            <person name="Logan N.A."/>
            <person name="Busse H.J."/>
            <person name="Balcaen A."/>
            <person name="Lebbe L."/>
            <person name="Rodriguez-Diaz M."/>
            <person name="Swings J."/>
            <person name="De Vos P."/>
        </authorList>
    </citation>
    <scope>NUCLEOTIDE SEQUENCE [LARGE SCALE GENOMIC DNA]</scope>
    <source>
        <strain evidence="4 5">LMG 19488</strain>
    </source>
</reference>
<name>A0A221MBY5_9BACI</name>
<evidence type="ECO:0000313" key="4">
    <source>
        <dbReference type="EMBL" id="ASN05151.1"/>
    </source>
</evidence>
<keyword evidence="2" id="KW-0812">Transmembrane</keyword>
<keyword evidence="5" id="KW-1185">Reference proteome</keyword>
<feature type="transmembrane region" description="Helical" evidence="2">
    <location>
        <begin position="21"/>
        <end position="43"/>
    </location>
</feature>